<dbReference type="InterPro" id="IPR011050">
    <property type="entry name" value="Pectin_lyase_fold/virulence"/>
</dbReference>
<evidence type="ECO:0000313" key="2">
    <source>
        <dbReference type="Proteomes" id="UP000324800"/>
    </source>
</evidence>
<dbReference type="EMBL" id="SNRW01005390">
    <property type="protein sequence ID" value="KAA6385158.1"/>
    <property type="molecule type" value="Genomic_DNA"/>
</dbReference>
<protein>
    <recommendedName>
        <fullName evidence="3">Right handed beta helix domain-containing protein</fullName>
    </recommendedName>
</protein>
<evidence type="ECO:0000313" key="1">
    <source>
        <dbReference type="EMBL" id="KAA6385158.1"/>
    </source>
</evidence>
<organism evidence="1 2">
    <name type="scientific">Streblomastix strix</name>
    <dbReference type="NCBI Taxonomy" id="222440"/>
    <lineage>
        <taxon>Eukaryota</taxon>
        <taxon>Metamonada</taxon>
        <taxon>Preaxostyla</taxon>
        <taxon>Oxymonadida</taxon>
        <taxon>Streblomastigidae</taxon>
        <taxon>Streblomastix</taxon>
    </lineage>
</organism>
<evidence type="ECO:0008006" key="3">
    <source>
        <dbReference type="Google" id="ProtNLM"/>
    </source>
</evidence>
<dbReference type="AlphaFoldDB" id="A0A5J4VR44"/>
<reference evidence="1 2" key="1">
    <citation type="submission" date="2019-03" db="EMBL/GenBank/DDBJ databases">
        <title>Single cell metagenomics reveals metabolic interactions within the superorganism composed of flagellate Streblomastix strix and complex community of Bacteroidetes bacteria on its surface.</title>
        <authorList>
            <person name="Treitli S.C."/>
            <person name="Kolisko M."/>
            <person name="Husnik F."/>
            <person name="Keeling P."/>
            <person name="Hampl V."/>
        </authorList>
    </citation>
    <scope>NUCLEOTIDE SEQUENCE [LARGE SCALE GENOMIC DNA]</scope>
    <source>
        <strain evidence="1">ST1C</strain>
    </source>
</reference>
<dbReference type="SUPFAM" id="SSF51126">
    <property type="entry name" value="Pectin lyase-like"/>
    <property type="match status" value="1"/>
</dbReference>
<dbReference type="Proteomes" id="UP000324800">
    <property type="component" value="Unassembled WGS sequence"/>
</dbReference>
<accession>A0A5J4VR44</accession>
<gene>
    <name evidence="1" type="ORF">EZS28_019317</name>
</gene>
<feature type="non-terminal residue" evidence="1">
    <location>
        <position position="317"/>
    </location>
</feature>
<name>A0A5J4VR44_9EUKA</name>
<comment type="caution">
    <text evidence="1">The sequence shown here is derived from an EMBL/GenBank/DDBJ whole genome shotgun (WGS) entry which is preliminary data.</text>
</comment>
<sequence>MKGCTIRNLITRSRGGAFANTFNNNITITDCNFRNITLNTTDPDPYINVGGVFNIKSNQDVNHTLTIEGCDFINCSVISGTHGGAIFFSGIYFIARGCNFQDCYARQGGGAICLNSAYMRSGSIIEKCLFLSNSAGTFGRDIYQVRNSFITWNKSNIIETCGSTNTINTNDNLFYFVDKDVTSTTFQQGCPNKITIWRTDAQIGQDVENCGGNYVPCKSITNILNRFGQSGFTLIPTGNATEQRIQVDDKDLKISQINFNQHYLIQSHYSSQPGVYPYDRAVIYVRNGKLTLEQMRLICQATYDSDGPMVAVNGQGS</sequence>
<proteinExistence type="predicted"/>